<dbReference type="InterPro" id="IPR006145">
    <property type="entry name" value="PsdUridine_synth_RsuA/RluA"/>
</dbReference>
<evidence type="ECO:0000259" key="1">
    <source>
        <dbReference type="Pfam" id="PF00849"/>
    </source>
</evidence>
<dbReference type="SUPFAM" id="SSF55120">
    <property type="entry name" value="Pseudouridine synthase"/>
    <property type="match status" value="1"/>
</dbReference>
<dbReference type="GO" id="GO:0009982">
    <property type="term" value="F:pseudouridine synthase activity"/>
    <property type="evidence" value="ECO:0007669"/>
    <property type="project" value="InterPro"/>
</dbReference>
<dbReference type="GO" id="GO:0003723">
    <property type="term" value="F:RNA binding"/>
    <property type="evidence" value="ECO:0007669"/>
    <property type="project" value="InterPro"/>
</dbReference>
<dbReference type="Pfam" id="PF00849">
    <property type="entry name" value="PseudoU_synth_2"/>
    <property type="match status" value="1"/>
</dbReference>
<sequence length="418" mass="48598">MNSNNCYFVLFFFMSLIKLYKGIKIPLYINSTRNVETVALIDILYDHFKQTIPRSHLVDVINIGGVYCRHATPKPTVLPNGRIRYHPHTLPNPHRVTDQNYSLEPQSLVKLYLFPRHNTTIHLNNNNNNNNNSNNNNNNNGLNIIHDNESFMVVDKPHGINVGPLIDNLKNNLSWMVRQQQQQSIDTPIYNPHRIDFPTRGLCLLVKKSDEIHRFNQLFKDRTIKKRYRVFIYENQNDKDKEIEKDGEEKEKLRVGRYIHYMKPSKSTIKQLSLDKVDGWHDCGTEIDYLKTDFTKNVYMDDRDIGKGDKRRPHRRIQLKTVDVELITGRTHQIRSQMSFMGYPIIGDKMYGGKSLNEIANEKEESKDKVVADGMSLDSRDYDGSLVSSVIGLMAYQLSFKCPITKIDYLFSLFPGSK</sequence>
<dbReference type="GO" id="GO:0000455">
    <property type="term" value="P:enzyme-directed rRNA pseudouridine synthesis"/>
    <property type="evidence" value="ECO:0007669"/>
    <property type="project" value="TreeGrafter"/>
</dbReference>
<dbReference type="EMBL" id="GL883025">
    <property type="protein sequence ID" value="EGG15836.1"/>
    <property type="molecule type" value="Genomic_DNA"/>
</dbReference>
<dbReference type="AlphaFoldDB" id="F4Q7T6"/>
<dbReference type="OMA" id="IFENQYF"/>
<dbReference type="InterPro" id="IPR020103">
    <property type="entry name" value="PsdUridine_synth_cat_dom_sf"/>
</dbReference>
<organism evidence="2 3">
    <name type="scientific">Cavenderia fasciculata</name>
    <name type="common">Slime mold</name>
    <name type="synonym">Dictyostelium fasciculatum</name>
    <dbReference type="NCBI Taxonomy" id="261658"/>
    <lineage>
        <taxon>Eukaryota</taxon>
        <taxon>Amoebozoa</taxon>
        <taxon>Evosea</taxon>
        <taxon>Eumycetozoa</taxon>
        <taxon>Dictyostelia</taxon>
        <taxon>Acytosteliales</taxon>
        <taxon>Cavenderiaceae</taxon>
        <taxon>Cavenderia</taxon>
    </lineage>
</organism>
<dbReference type="PANTHER" id="PTHR21600">
    <property type="entry name" value="MITOCHONDRIAL RNA PSEUDOURIDINE SYNTHASE"/>
    <property type="match status" value="1"/>
</dbReference>
<feature type="domain" description="Pseudouridine synthase RsuA/RluA-like" evidence="1">
    <location>
        <begin position="151"/>
        <end position="339"/>
    </location>
</feature>
<dbReference type="GeneID" id="14867866"/>
<dbReference type="Proteomes" id="UP000007797">
    <property type="component" value="Unassembled WGS sequence"/>
</dbReference>
<dbReference type="CDD" id="cd02869">
    <property type="entry name" value="PseudoU_synth_RluA_like"/>
    <property type="match status" value="1"/>
</dbReference>
<reference evidence="3" key="1">
    <citation type="journal article" date="2011" name="Genome Res.">
        <title>Phylogeny-wide analysis of social amoeba genomes highlights ancient origins for complex intercellular communication.</title>
        <authorList>
            <person name="Heidel A.J."/>
            <person name="Lawal H.M."/>
            <person name="Felder M."/>
            <person name="Schilde C."/>
            <person name="Helps N.R."/>
            <person name="Tunggal B."/>
            <person name="Rivero F."/>
            <person name="John U."/>
            <person name="Schleicher M."/>
            <person name="Eichinger L."/>
            <person name="Platzer M."/>
            <person name="Noegel A.A."/>
            <person name="Schaap P."/>
            <person name="Gloeckner G."/>
        </authorList>
    </citation>
    <scope>NUCLEOTIDE SEQUENCE [LARGE SCALE GENOMIC DNA]</scope>
    <source>
        <strain evidence="3">SH3</strain>
    </source>
</reference>
<dbReference type="STRING" id="1054147.F4Q7T6"/>
<dbReference type="RefSeq" id="XP_004352161.1">
    <property type="nucleotide sequence ID" value="XM_004352109.1"/>
</dbReference>
<evidence type="ECO:0000313" key="2">
    <source>
        <dbReference type="EMBL" id="EGG15836.1"/>
    </source>
</evidence>
<keyword evidence="3" id="KW-1185">Reference proteome</keyword>
<dbReference type="Gene3D" id="3.30.2350.10">
    <property type="entry name" value="Pseudouridine synthase"/>
    <property type="match status" value="1"/>
</dbReference>
<dbReference type="KEGG" id="dfa:DFA_09505"/>
<dbReference type="InterPro" id="IPR050188">
    <property type="entry name" value="RluA_PseudoU_synthase"/>
</dbReference>
<protein>
    <recommendedName>
        <fullName evidence="1">Pseudouridine synthase RsuA/RluA-like domain-containing protein</fullName>
    </recommendedName>
</protein>
<evidence type="ECO:0000313" key="3">
    <source>
        <dbReference type="Proteomes" id="UP000007797"/>
    </source>
</evidence>
<dbReference type="PANTHER" id="PTHR21600:SF52">
    <property type="entry name" value="PSEUDOURIDINE SYNTHASE RSUA_RLUA-LIKE DOMAIN-CONTAINING PROTEIN"/>
    <property type="match status" value="1"/>
</dbReference>
<gene>
    <name evidence="2" type="ORF">DFA_09505</name>
</gene>
<accession>F4Q7T6</accession>
<name>F4Q7T6_CACFS</name>
<dbReference type="OrthoDB" id="424794at2759"/>
<proteinExistence type="predicted"/>